<dbReference type="EMBL" id="FJ174694">
    <property type="protein sequence ID" value="ACI12742.1"/>
    <property type="molecule type" value="Genomic_DNA"/>
</dbReference>
<dbReference type="Proteomes" id="UP000002180">
    <property type="component" value="Segment"/>
</dbReference>
<reference evidence="1 2" key="1">
    <citation type="submission" date="2008-09" db="EMBL/GenBank/DDBJ databases">
        <authorList>
            <person name="Bowman C.A."/>
            <person name="Edgar R.H."/>
            <person name="Ko C."/>
            <person name="Broussard G.W."/>
            <person name="Jacobs-Sera D."/>
            <person name="Hendrix R.W."/>
            <person name="Hatfull G.F."/>
        </authorList>
    </citation>
    <scope>NUCLEOTIDE SEQUENCE [LARGE SCALE GENOMIC DNA]</scope>
</reference>
<protein>
    <submittedName>
        <fullName evidence="1">Uncharacterized protein</fullName>
    </submittedName>
</protein>
<organism evidence="1 2">
    <name type="scientific">Mycobacterium phage Chah</name>
    <dbReference type="NCBI Taxonomy" id="563124"/>
    <lineage>
        <taxon>Viruses</taxon>
        <taxon>Duplodnaviria</taxon>
        <taxon>Heunggongvirae</taxon>
        <taxon>Uroviricota</taxon>
        <taxon>Caudoviricetes</taxon>
        <taxon>Bclasvirinae</taxon>
        <taxon>Pegunavirus</taxon>
        <taxon>Pegunavirus Pg1</taxon>
    </lineage>
</organism>
<sequence length="53" mass="5715">MSGGTVPPREEAMTARIITDADLDRMHERQAAALREVAASRIATPSSDMRTSS</sequence>
<proteinExistence type="predicted"/>
<name>B5U5S7_9CAUD</name>
<evidence type="ECO:0000313" key="1">
    <source>
        <dbReference type="EMBL" id="ACI12742.1"/>
    </source>
</evidence>
<evidence type="ECO:0000313" key="2">
    <source>
        <dbReference type="Proteomes" id="UP000002180"/>
    </source>
</evidence>
<accession>B5U5S7</accession>
<gene>
    <name evidence="1" type="primary">22</name>
    <name evidence="1" type="ORF">CHAH_22</name>
</gene>